<evidence type="ECO:0000256" key="5">
    <source>
        <dbReference type="ARBA" id="ARBA00001954"/>
    </source>
</evidence>
<evidence type="ECO:0000256" key="4">
    <source>
        <dbReference type="ARBA" id="ARBA00001947"/>
    </source>
</evidence>
<feature type="binding site" evidence="10">
    <location>
        <begin position="230"/>
        <end position="232"/>
    </location>
    <ligand>
        <name>substrate</name>
    </ligand>
</feature>
<feature type="binding site" evidence="10">
    <location>
        <begin position="197"/>
        <end position="200"/>
    </location>
    <ligand>
        <name>substrate</name>
    </ligand>
</feature>
<feature type="binding site" evidence="10">
    <location>
        <position position="88"/>
    </location>
    <ligand>
        <name>a divalent metal cation</name>
        <dbReference type="ChEBI" id="CHEBI:60240"/>
    </ligand>
</feature>
<proteinExistence type="inferred from homology"/>
<gene>
    <name evidence="10" type="primary">rpe</name>
    <name evidence="11" type="ORF">SAMN04488023_11693</name>
</gene>
<evidence type="ECO:0000256" key="6">
    <source>
        <dbReference type="ARBA" id="ARBA00009541"/>
    </source>
</evidence>
<feature type="binding site" evidence="10">
    <location>
        <position position="230"/>
    </location>
    <ligand>
        <name>a divalent metal cation</name>
        <dbReference type="ChEBI" id="CHEBI:60240"/>
    </ligand>
</feature>
<dbReference type="Proteomes" id="UP000199572">
    <property type="component" value="Unassembled WGS sequence"/>
</dbReference>
<evidence type="ECO:0000256" key="1">
    <source>
        <dbReference type="ARBA" id="ARBA00001782"/>
    </source>
</evidence>
<reference evidence="11 12" key="1">
    <citation type="submission" date="2016-10" db="EMBL/GenBank/DDBJ databases">
        <authorList>
            <person name="de Groot N.N."/>
        </authorList>
    </citation>
    <scope>NUCLEOTIDE SEQUENCE [LARGE SCALE GENOMIC DNA]</scope>
    <source>
        <strain evidence="11 12">DSM 18610</strain>
    </source>
</reference>
<keyword evidence="9 10" id="KW-0413">Isomerase</keyword>
<dbReference type="GO" id="GO:0046872">
    <property type="term" value="F:metal ion binding"/>
    <property type="evidence" value="ECO:0007669"/>
    <property type="project" value="UniProtKB-UniRule"/>
</dbReference>
<feature type="binding site" evidence="10">
    <location>
        <position position="121"/>
    </location>
    <ligand>
        <name>substrate</name>
    </ligand>
</feature>
<dbReference type="HAMAP" id="MF_02227">
    <property type="entry name" value="RPE"/>
    <property type="match status" value="1"/>
</dbReference>
<accession>A0A1H9S1Y0</accession>
<dbReference type="GO" id="GO:0004750">
    <property type="term" value="F:D-ribulose-phosphate 3-epimerase activity"/>
    <property type="evidence" value="ECO:0007669"/>
    <property type="project" value="UniProtKB-UniRule"/>
</dbReference>
<dbReference type="InterPro" id="IPR011060">
    <property type="entry name" value="RibuloseP-bd_barrel"/>
</dbReference>
<dbReference type="CDD" id="cd00429">
    <property type="entry name" value="RPE"/>
    <property type="match status" value="1"/>
</dbReference>
<protein>
    <recommendedName>
        <fullName evidence="7 10">Ribulose-phosphate 3-epimerase</fullName>
        <ecNumber evidence="7 10">5.1.3.1</ecNumber>
    </recommendedName>
</protein>
<dbReference type="STRING" id="390241.SAMN04488023_11693"/>
<comment type="function">
    <text evidence="10">Catalyzes the reversible epimerization of D-ribulose 5-phosphate to D-xylulose 5-phosphate.</text>
</comment>
<dbReference type="NCBIfam" id="NF004076">
    <property type="entry name" value="PRK05581.1-4"/>
    <property type="match status" value="1"/>
</dbReference>
<comment type="pathway">
    <text evidence="10">Carbohydrate degradation.</text>
</comment>
<dbReference type="EC" id="5.1.3.1" evidence="7 10"/>
<evidence type="ECO:0000256" key="10">
    <source>
        <dbReference type="HAMAP-Rule" id="MF_02227"/>
    </source>
</evidence>
<feature type="binding site" evidence="10">
    <location>
        <position position="121"/>
    </location>
    <ligand>
        <name>a divalent metal cation</name>
        <dbReference type="ChEBI" id="CHEBI:60240"/>
    </ligand>
</feature>
<dbReference type="GO" id="GO:0005737">
    <property type="term" value="C:cytoplasm"/>
    <property type="evidence" value="ECO:0007669"/>
    <property type="project" value="UniProtKB-ARBA"/>
</dbReference>
<dbReference type="Gene3D" id="3.20.20.70">
    <property type="entry name" value="Aldolase class I"/>
    <property type="match status" value="1"/>
</dbReference>
<dbReference type="GO" id="GO:0006098">
    <property type="term" value="P:pentose-phosphate shunt"/>
    <property type="evidence" value="ECO:0007669"/>
    <property type="project" value="UniProtKB-UniRule"/>
</dbReference>
<keyword evidence="8 10" id="KW-0479">Metal-binding</keyword>
<evidence type="ECO:0000256" key="9">
    <source>
        <dbReference type="ARBA" id="ARBA00023235"/>
    </source>
</evidence>
<dbReference type="InterPro" id="IPR026019">
    <property type="entry name" value="Ribul_P_3_epim"/>
</dbReference>
<dbReference type="PROSITE" id="PS01086">
    <property type="entry name" value="RIBUL_P_3_EPIMER_2"/>
    <property type="match status" value="1"/>
</dbReference>
<comment type="cofactor">
    <cofactor evidence="4">
        <name>Zn(2+)</name>
        <dbReference type="ChEBI" id="CHEBI:29105"/>
    </cofactor>
</comment>
<dbReference type="PANTHER" id="PTHR11749">
    <property type="entry name" value="RIBULOSE-5-PHOSPHATE-3-EPIMERASE"/>
    <property type="match status" value="1"/>
</dbReference>
<name>A0A1H9S1Y0_9SPHI</name>
<feature type="binding site" evidence="10">
    <location>
        <position position="63"/>
    </location>
    <ligand>
        <name>substrate</name>
    </ligand>
</feature>
<comment type="catalytic activity">
    <reaction evidence="1 10">
        <text>D-ribulose 5-phosphate = D-xylulose 5-phosphate</text>
        <dbReference type="Rhea" id="RHEA:13677"/>
        <dbReference type="ChEBI" id="CHEBI:57737"/>
        <dbReference type="ChEBI" id="CHEBI:58121"/>
        <dbReference type="EC" id="5.1.3.1"/>
    </reaction>
</comment>
<organism evidence="11 12">
    <name type="scientific">Pedobacter rhizosphaerae</name>
    <dbReference type="NCBI Taxonomy" id="390241"/>
    <lineage>
        <taxon>Bacteria</taxon>
        <taxon>Pseudomonadati</taxon>
        <taxon>Bacteroidota</taxon>
        <taxon>Sphingobacteriia</taxon>
        <taxon>Sphingobacteriales</taxon>
        <taxon>Sphingobacteriaceae</taxon>
        <taxon>Pedobacter</taxon>
    </lineage>
</organism>
<dbReference type="InterPro" id="IPR000056">
    <property type="entry name" value="Ribul_P_3_epim-like"/>
</dbReference>
<dbReference type="GO" id="GO:0019323">
    <property type="term" value="P:pentose catabolic process"/>
    <property type="evidence" value="ECO:0007669"/>
    <property type="project" value="UniProtKB-UniRule"/>
</dbReference>
<comment type="cofactor">
    <cofactor evidence="5">
        <name>Fe(2+)</name>
        <dbReference type="ChEBI" id="CHEBI:29033"/>
    </cofactor>
</comment>
<evidence type="ECO:0000256" key="7">
    <source>
        <dbReference type="ARBA" id="ARBA00013188"/>
    </source>
</evidence>
<comment type="cofactor">
    <cofactor evidence="10">
        <name>a divalent metal cation</name>
        <dbReference type="ChEBI" id="CHEBI:60240"/>
    </cofactor>
    <text evidence="10">Binds 1 divalent metal cation per subunit.</text>
</comment>
<dbReference type="SUPFAM" id="SSF51366">
    <property type="entry name" value="Ribulose-phoshate binding barrel"/>
    <property type="match status" value="1"/>
</dbReference>
<dbReference type="InterPro" id="IPR013785">
    <property type="entry name" value="Aldolase_TIM"/>
</dbReference>
<comment type="cofactor">
    <cofactor evidence="2">
        <name>Mn(2+)</name>
        <dbReference type="ChEBI" id="CHEBI:29035"/>
    </cofactor>
</comment>
<keyword evidence="12" id="KW-1185">Reference proteome</keyword>
<evidence type="ECO:0000256" key="8">
    <source>
        <dbReference type="ARBA" id="ARBA00022723"/>
    </source>
</evidence>
<dbReference type="FunFam" id="3.20.20.70:FF:000004">
    <property type="entry name" value="Ribulose-phosphate 3-epimerase"/>
    <property type="match status" value="1"/>
</dbReference>
<evidence type="ECO:0000313" key="11">
    <source>
        <dbReference type="EMBL" id="SER79022.1"/>
    </source>
</evidence>
<evidence type="ECO:0000313" key="12">
    <source>
        <dbReference type="Proteomes" id="UP000199572"/>
    </source>
</evidence>
<dbReference type="NCBIfam" id="TIGR01163">
    <property type="entry name" value="rpe"/>
    <property type="match status" value="1"/>
</dbReference>
<dbReference type="EMBL" id="FOGG01000016">
    <property type="protein sequence ID" value="SER79022.1"/>
    <property type="molecule type" value="Genomic_DNA"/>
</dbReference>
<comment type="cofactor">
    <cofactor evidence="3">
        <name>Co(2+)</name>
        <dbReference type="ChEBI" id="CHEBI:48828"/>
    </cofactor>
</comment>
<dbReference type="PROSITE" id="PS01085">
    <property type="entry name" value="RIBUL_P_3_EPIMER_1"/>
    <property type="match status" value="1"/>
</dbReference>
<evidence type="ECO:0000256" key="2">
    <source>
        <dbReference type="ARBA" id="ARBA00001936"/>
    </source>
</evidence>
<feature type="active site" description="Proton donor" evidence="10">
    <location>
        <position position="230"/>
    </location>
</feature>
<dbReference type="Pfam" id="PF00834">
    <property type="entry name" value="Ribul_P_3_epim"/>
    <property type="match status" value="1"/>
</dbReference>
<feature type="active site" description="Proton acceptor" evidence="10">
    <location>
        <position position="90"/>
    </location>
</feature>
<comment type="caution">
    <text evidence="10">Lacks conserved residue(s) required for the propagation of feature annotation.</text>
</comment>
<feature type="binding site" evidence="10">
    <location>
        <position position="90"/>
    </location>
    <ligand>
        <name>a divalent metal cation</name>
        <dbReference type="ChEBI" id="CHEBI:60240"/>
    </ligand>
</feature>
<comment type="similarity">
    <text evidence="6 10">Belongs to the ribulose-phosphate 3-epimerase family.</text>
</comment>
<dbReference type="AlphaFoldDB" id="A0A1H9S1Y0"/>
<evidence type="ECO:0000256" key="3">
    <source>
        <dbReference type="ARBA" id="ARBA00001941"/>
    </source>
</evidence>
<sequence>MVNFSIVMKNFRSSFVTCIFSKSYKEVVIARYEAIFRQISLKDSFVPRNHRNIIEMNYIIAPSILSADFGNLQRDIEMINQSEADWFHVDVMDGVFVPNISFGFPIMAAVKKHAKKTLDVHLMIVEPDKYIEAFAKAGADRITVHYEACTHLHRTIENIKANGCKAGVALNPHTPVTLLQDVIEDLDLVLIMSVNPGFGGQQFIHNTYKKIRDLKAMIQGRNEDLAIEVDGGVGLQNIATLVSAGANAFVAGNAIFAAENPTDMISKMKSITTSAIQI</sequence>
<keyword evidence="10" id="KW-0119">Carbohydrate metabolism</keyword>